<dbReference type="Pfam" id="PF02472">
    <property type="entry name" value="ExbD"/>
    <property type="match status" value="1"/>
</dbReference>
<dbReference type="Gene3D" id="3.30.420.270">
    <property type="match status" value="1"/>
</dbReference>
<evidence type="ECO:0000256" key="4">
    <source>
        <dbReference type="ARBA" id="ARBA00022692"/>
    </source>
</evidence>
<evidence type="ECO:0000256" key="8">
    <source>
        <dbReference type="SAM" id="Phobius"/>
    </source>
</evidence>
<dbReference type="STRING" id="999894.TDIS_0698"/>
<evidence type="ECO:0000256" key="5">
    <source>
        <dbReference type="ARBA" id="ARBA00022989"/>
    </source>
</evidence>
<dbReference type="InterPro" id="IPR003400">
    <property type="entry name" value="ExbD"/>
</dbReference>
<evidence type="ECO:0000256" key="7">
    <source>
        <dbReference type="RuleBase" id="RU003879"/>
    </source>
</evidence>
<dbReference type="PANTHER" id="PTHR30558:SF7">
    <property type="entry name" value="TOL-PAL SYSTEM PROTEIN TOLR"/>
    <property type="match status" value="1"/>
</dbReference>
<keyword evidence="3" id="KW-1003">Cell membrane</keyword>
<keyword evidence="5 8" id="KW-1133">Transmembrane helix</keyword>
<organism evidence="9 10">
    <name type="scientific">Thermosulfurimonas dismutans</name>
    <dbReference type="NCBI Taxonomy" id="999894"/>
    <lineage>
        <taxon>Bacteria</taxon>
        <taxon>Pseudomonadati</taxon>
        <taxon>Thermodesulfobacteriota</taxon>
        <taxon>Thermodesulfobacteria</taxon>
        <taxon>Thermodesulfobacteriales</taxon>
        <taxon>Thermodesulfobacteriaceae</taxon>
        <taxon>Thermosulfurimonas</taxon>
    </lineage>
</organism>
<dbReference type="AlphaFoldDB" id="A0A179D5Z9"/>
<dbReference type="OrthoDB" id="9798629at2"/>
<proteinExistence type="inferred from homology"/>
<dbReference type="GO" id="GO:0005886">
    <property type="term" value="C:plasma membrane"/>
    <property type="evidence" value="ECO:0007669"/>
    <property type="project" value="UniProtKB-SubCell"/>
</dbReference>
<keyword evidence="4 7" id="KW-0812">Transmembrane</keyword>
<name>A0A179D5Z9_9BACT</name>
<comment type="subcellular location">
    <subcellularLocation>
        <location evidence="1">Cell membrane</location>
        <topology evidence="1">Single-pass membrane protein</topology>
    </subcellularLocation>
    <subcellularLocation>
        <location evidence="7">Cell membrane</location>
        <topology evidence="7">Single-pass type II membrane protein</topology>
    </subcellularLocation>
</comment>
<comment type="caution">
    <text evidence="9">The sequence shown here is derived from an EMBL/GenBank/DDBJ whole genome shotgun (WGS) entry which is preliminary data.</text>
</comment>
<evidence type="ECO:0000256" key="1">
    <source>
        <dbReference type="ARBA" id="ARBA00004162"/>
    </source>
</evidence>
<feature type="transmembrane region" description="Helical" evidence="8">
    <location>
        <begin position="12"/>
        <end position="35"/>
    </location>
</feature>
<dbReference type="PANTHER" id="PTHR30558">
    <property type="entry name" value="EXBD MEMBRANE COMPONENT OF PMF-DRIVEN MACROMOLECULE IMPORT SYSTEM"/>
    <property type="match status" value="1"/>
</dbReference>
<comment type="similarity">
    <text evidence="2 7">Belongs to the ExbD/TolR family.</text>
</comment>
<dbReference type="RefSeq" id="WP_068669334.1">
    <property type="nucleotide sequence ID" value="NZ_LWLG01000002.1"/>
</dbReference>
<dbReference type="GO" id="GO:0022857">
    <property type="term" value="F:transmembrane transporter activity"/>
    <property type="evidence" value="ECO:0007669"/>
    <property type="project" value="InterPro"/>
</dbReference>
<protein>
    <submittedName>
        <fullName evidence="9">Biopolymer transport protein ExbD/TolR</fullName>
    </submittedName>
</protein>
<reference evidence="9 10" key="1">
    <citation type="submission" date="2016-04" db="EMBL/GenBank/DDBJ databases">
        <title>Genome analysis of Thermosulfurimonas dismutans, the first thermophilic sulfur-disproportionating bacterium of the phylum Thermodesulfobacteria.</title>
        <authorList>
            <person name="Mardanov A.V."/>
            <person name="Beletsky A.V."/>
            <person name="Kadnikov V.V."/>
            <person name="Slobodkin A.I."/>
            <person name="Ravin N.V."/>
        </authorList>
    </citation>
    <scope>NUCLEOTIDE SEQUENCE [LARGE SCALE GENOMIC DNA]</scope>
    <source>
        <strain evidence="9 10">S95</strain>
    </source>
</reference>
<keyword evidence="7" id="KW-0653">Protein transport</keyword>
<gene>
    <name evidence="9" type="ORF">TDIS_0698</name>
</gene>
<evidence type="ECO:0000256" key="2">
    <source>
        <dbReference type="ARBA" id="ARBA00005811"/>
    </source>
</evidence>
<evidence type="ECO:0000313" key="10">
    <source>
        <dbReference type="Proteomes" id="UP000078390"/>
    </source>
</evidence>
<keyword evidence="7" id="KW-0813">Transport</keyword>
<evidence type="ECO:0000313" key="9">
    <source>
        <dbReference type="EMBL" id="OAQ21477.1"/>
    </source>
</evidence>
<dbReference type="EMBL" id="LWLG01000002">
    <property type="protein sequence ID" value="OAQ21477.1"/>
    <property type="molecule type" value="Genomic_DNA"/>
</dbReference>
<sequence>MKSGKKGLMAEINVTPLVDVMLVLLIIFMITAPLLTTGIQVDLPETRAGELKKSEKPFVITITKEGKIIVGQQSLSLDRLSRWLAEAKRVGIVKDVQIQADKQVPYGLIAKVLGELEAAGITEIGLMTKPVSGNEKL</sequence>
<keyword evidence="10" id="KW-1185">Reference proteome</keyword>
<evidence type="ECO:0000256" key="6">
    <source>
        <dbReference type="ARBA" id="ARBA00023136"/>
    </source>
</evidence>
<dbReference type="GO" id="GO:0015031">
    <property type="term" value="P:protein transport"/>
    <property type="evidence" value="ECO:0007669"/>
    <property type="project" value="UniProtKB-KW"/>
</dbReference>
<keyword evidence="6 8" id="KW-0472">Membrane</keyword>
<dbReference type="Proteomes" id="UP000078390">
    <property type="component" value="Unassembled WGS sequence"/>
</dbReference>
<evidence type="ECO:0000256" key="3">
    <source>
        <dbReference type="ARBA" id="ARBA00022475"/>
    </source>
</evidence>
<accession>A0A179D5Z9</accession>